<reference evidence="2" key="1">
    <citation type="submission" date="2019-11" db="EMBL/GenBank/DDBJ databases">
        <authorList>
            <person name="Li J."/>
        </authorList>
    </citation>
    <scope>NUCLEOTIDE SEQUENCE</scope>
    <source>
        <strain evidence="2">B6B</strain>
    </source>
</reference>
<proteinExistence type="predicted"/>
<dbReference type="SUPFAM" id="SSF52540">
    <property type="entry name" value="P-loop containing nucleoside triphosphate hydrolases"/>
    <property type="match status" value="1"/>
</dbReference>
<keyword evidence="2" id="KW-0378">Hydrolase</keyword>
<protein>
    <submittedName>
        <fullName evidence="2">Endonuclease</fullName>
    </submittedName>
</protein>
<keyword evidence="2" id="KW-0255">Endonuclease</keyword>
<dbReference type="Proteomes" id="UP000799092">
    <property type="component" value="Unassembled WGS sequence"/>
</dbReference>
<accession>A0A6A8D7L6</accession>
<feature type="domain" description="Putative endonuclease Z1" evidence="1">
    <location>
        <begin position="432"/>
        <end position="657"/>
    </location>
</feature>
<dbReference type="InterPro" id="IPR027417">
    <property type="entry name" value="P-loop_NTPase"/>
</dbReference>
<dbReference type="EMBL" id="WJNG01000002">
    <property type="protein sequence ID" value="MRH41584.1"/>
    <property type="molecule type" value="Genomic_DNA"/>
</dbReference>
<dbReference type="GO" id="GO:0004519">
    <property type="term" value="F:endonuclease activity"/>
    <property type="evidence" value="ECO:0007669"/>
    <property type="project" value="UniProtKB-KW"/>
</dbReference>
<gene>
    <name evidence="2" type="ORF">GH741_02715</name>
</gene>
<sequence>MANEQQTDQNMMYEHVKEKIAGILEDQKSLQEDTIKDLVEEWKKLIESTPPAFLKTILGITDADNIRPLSEEEWAYIQNELEQSFDVRITTGILVTGTDQKKRDLSWWTSKKQLESDNYYLTNYMNYMKSDLPPQVLETIHEDTDAIMNNLADPDSDAFSRYGMVVGHVQSGKTSNYAALICKAADAGYRFIVVIAGGQNNLRNQTQTRLDEVFVGANYQGVGQLAGFKREKMPDSLTNADNDFKIETARARGTTNFENMKLPILVVIKKHTKTLSHLLKWLDDHYKNQVDKAMLVIDDESDYASINTKKEEDPTVINEKIRLLLQKFKKSAYVAYTATPYANIFIDHAAQNNEAGRDLFPSDFIYALDAPSNYFGAEKIFNKENEKYVVKIPDNEAVYELDENILYPKNEYPFVIKHKKDYQYELEHLPESLYDAVRLFVINIAIRNLRNQNKHNSMLIHISRFTNVHVKVRKLVAEYFDTLKKEIKTYGSVSDPIKYSQDLKEMKDTFDTRLQDIEFDFETILNTICKMVDTIQIRDVHQSAKIKLEYRKDTQTNVIVIGGLSLSRGFTLEGLSVSYFLRTTIYYDTLMQMGRWFGYRVGYEDICRVYLTDDLNKKFGFIIEATNDLVSRLHDMREENLTPEDFGLAVQLHPDSLLQVTARNKSKNTEDMFLQMNLDGQLKETGWLSSLTDDMETNETLLVKTIQKLLSNDYEHIENKSHVWKDVDRTIIQDFVSDYRTYKNDPLGLKSRMPIDFIKEYIKDCELDWDVVLFNGTGNKEFELESVKVNRQVRKVTKKAGYYEVSNKQLSRANPEKIIMPDEFKNLSSRDMRKEMEKPLLMLHALTLKENENEWSAVGFGISFPIMETSHINSLKVRINSVYRKQIEEAYNDEVGDYGDYED</sequence>
<evidence type="ECO:0000313" key="2">
    <source>
        <dbReference type="EMBL" id="MRH41584.1"/>
    </source>
</evidence>
<keyword evidence="3" id="KW-1185">Reference proteome</keyword>
<dbReference type="OrthoDB" id="436461at2"/>
<comment type="caution">
    <text evidence="2">The sequence shown here is derived from an EMBL/GenBank/DDBJ whole genome shotgun (WGS) entry which is preliminary data.</text>
</comment>
<evidence type="ECO:0000313" key="3">
    <source>
        <dbReference type="Proteomes" id="UP000799092"/>
    </source>
</evidence>
<dbReference type="InterPro" id="IPR018310">
    <property type="entry name" value="Put_endonuclease_Z1-dom"/>
</dbReference>
<organism evidence="2 3">
    <name type="scientific">Aquibacillus halophilus</name>
    <dbReference type="NCBI Taxonomy" id="930132"/>
    <lineage>
        <taxon>Bacteria</taxon>
        <taxon>Bacillati</taxon>
        <taxon>Bacillota</taxon>
        <taxon>Bacilli</taxon>
        <taxon>Bacillales</taxon>
        <taxon>Bacillaceae</taxon>
        <taxon>Aquibacillus</taxon>
    </lineage>
</organism>
<dbReference type="AlphaFoldDB" id="A0A6A8D7L6"/>
<dbReference type="Pfam" id="PF10593">
    <property type="entry name" value="Z1"/>
    <property type="match status" value="1"/>
</dbReference>
<name>A0A6A8D7L6_9BACI</name>
<dbReference type="RefSeq" id="WP_153735557.1">
    <property type="nucleotide sequence ID" value="NZ_WJNG01000002.1"/>
</dbReference>
<keyword evidence="2" id="KW-0540">Nuclease</keyword>
<dbReference type="Gene3D" id="3.40.50.300">
    <property type="entry name" value="P-loop containing nucleotide triphosphate hydrolases"/>
    <property type="match status" value="1"/>
</dbReference>
<evidence type="ECO:0000259" key="1">
    <source>
        <dbReference type="Pfam" id="PF10593"/>
    </source>
</evidence>